<accession>A0A382BWZ4</accession>
<gene>
    <name evidence="2" type="ORF">METZ01_LOCUS170447</name>
</gene>
<evidence type="ECO:0000259" key="1">
    <source>
        <dbReference type="Pfam" id="PF03992"/>
    </source>
</evidence>
<dbReference type="AlphaFoldDB" id="A0A382BWZ4"/>
<dbReference type="InterPro" id="IPR007138">
    <property type="entry name" value="ABM_dom"/>
</dbReference>
<dbReference type="Gene3D" id="3.30.70.100">
    <property type="match status" value="1"/>
</dbReference>
<feature type="domain" description="ABM" evidence="1">
    <location>
        <begin position="33"/>
        <end position="93"/>
    </location>
</feature>
<dbReference type="EMBL" id="UINC01031478">
    <property type="protein sequence ID" value="SVB17593.1"/>
    <property type="molecule type" value="Genomic_DNA"/>
</dbReference>
<dbReference type="InterPro" id="IPR011008">
    <property type="entry name" value="Dimeric_a/b-barrel"/>
</dbReference>
<dbReference type="Pfam" id="PF03992">
    <property type="entry name" value="ABM"/>
    <property type="match status" value="1"/>
</dbReference>
<organism evidence="2">
    <name type="scientific">marine metagenome</name>
    <dbReference type="NCBI Taxonomy" id="408172"/>
    <lineage>
        <taxon>unclassified sequences</taxon>
        <taxon>metagenomes</taxon>
        <taxon>ecological metagenomes</taxon>
    </lineage>
</organism>
<protein>
    <recommendedName>
        <fullName evidence="1">ABM domain-containing protein</fullName>
    </recommendedName>
</protein>
<proteinExistence type="predicted"/>
<sequence>MKKIILVTFMLITFNLFAGQADKNDQIVFYLDMEVNEGKSDNLTTLVNDLVKTVKETEPETSGYQYFISPDQQKVSLVEIYESADAALFHVESFLSSSHKDEFLNTFTITNFQVLGNSTEQLKIAMQDFTNDHRSLIDGY</sequence>
<evidence type="ECO:0000313" key="2">
    <source>
        <dbReference type="EMBL" id="SVB17593.1"/>
    </source>
</evidence>
<dbReference type="SUPFAM" id="SSF54909">
    <property type="entry name" value="Dimeric alpha+beta barrel"/>
    <property type="match status" value="1"/>
</dbReference>
<name>A0A382BWZ4_9ZZZZ</name>
<reference evidence="2" key="1">
    <citation type="submission" date="2018-05" db="EMBL/GenBank/DDBJ databases">
        <authorList>
            <person name="Lanie J.A."/>
            <person name="Ng W.-L."/>
            <person name="Kazmierczak K.M."/>
            <person name="Andrzejewski T.M."/>
            <person name="Davidsen T.M."/>
            <person name="Wayne K.J."/>
            <person name="Tettelin H."/>
            <person name="Glass J.I."/>
            <person name="Rusch D."/>
            <person name="Podicherti R."/>
            <person name="Tsui H.-C.T."/>
            <person name="Winkler M.E."/>
        </authorList>
    </citation>
    <scope>NUCLEOTIDE SEQUENCE</scope>
</reference>